<protein>
    <submittedName>
        <fullName evidence="1">Uncharacterized protein</fullName>
    </submittedName>
</protein>
<dbReference type="PANTHER" id="PTHR47510:SF3">
    <property type="entry name" value="ENDO_EXONUCLEASE_PHOSPHATASE DOMAIN-CONTAINING PROTEIN"/>
    <property type="match status" value="1"/>
</dbReference>
<dbReference type="AlphaFoldDB" id="A0A7D9JTJ6"/>
<accession>A0A7D9JTJ6</accession>
<gene>
    <name evidence="1" type="ORF">PACLA_8A074094</name>
</gene>
<evidence type="ECO:0000313" key="1">
    <source>
        <dbReference type="EMBL" id="CAB4035425.1"/>
    </source>
</evidence>
<dbReference type="PANTHER" id="PTHR47510">
    <property type="entry name" value="REVERSE TRANSCRIPTASE DOMAIN-CONTAINING PROTEIN"/>
    <property type="match status" value="1"/>
</dbReference>
<keyword evidence="2" id="KW-1185">Reference proteome</keyword>
<dbReference type="EMBL" id="CACRXK020021044">
    <property type="protein sequence ID" value="CAB4035425.1"/>
    <property type="molecule type" value="Genomic_DNA"/>
</dbReference>
<evidence type="ECO:0000313" key="2">
    <source>
        <dbReference type="Proteomes" id="UP001152795"/>
    </source>
</evidence>
<dbReference type="Proteomes" id="UP001152795">
    <property type="component" value="Unassembled WGS sequence"/>
</dbReference>
<proteinExistence type="predicted"/>
<reference evidence="1" key="1">
    <citation type="submission" date="2020-04" db="EMBL/GenBank/DDBJ databases">
        <authorList>
            <person name="Alioto T."/>
            <person name="Alioto T."/>
            <person name="Gomez Garrido J."/>
        </authorList>
    </citation>
    <scope>NUCLEOTIDE SEQUENCE</scope>
    <source>
        <strain evidence="1">A484AB</strain>
    </source>
</reference>
<name>A0A7D9JTJ6_PARCT</name>
<organism evidence="1 2">
    <name type="scientific">Paramuricea clavata</name>
    <name type="common">Red gorgonian</name>
    <name type="synonym">Violescent sea-whip</name>
    <dbReference type="NCBI Taxonomy" id="317549"/>
    <lineage>
        <taxon>Eukaryota</taxon>
        <taxon>Metazoa</taxon>
        <taxon>Cnidaria</taxon>
        <taxon>Anthozoa</taxon>
        <taxon>Octocorallia</taxon>
        <taxon>Malacalcyonacea</taxon>
        <taxon>Plexauridae</taxon>
        <taxon>Paramuricea</taxon>
    </lineage>
</organism>
<dbReference type="OrthoDB" id="407509at2759"/>
<comment type="caution">
    <text evidence="1">The sequence shown here is derived from an EMBL/GenBank/DDBJ whole genome shotgun (WGS) entry which is preliminary data.</text>
</comment>
<sequence length="240" mass="27334">QAVKKALRESERKYIQNEIHKNPNRSSMWKVIRNCLPRKESTELKYSRNITELVEEFNSFFTTVGIKASESATAHLTKYNLPTINLLVPAQIPLSDQFHFHPVSCSDVQQITMSFSTNKAPGLDKVPMRIIKDALPCILPALTDIVNCSLLTSECPTLWKMAEVVLLLKDGDHEIADNNRPVSLLIAVSKICERVVLNQLTDYMSQRKRYTEHQSGNRKLHSTETLNSFITDQILQFYGS</sequence>
<feature type="non-terminal residue" evidence="1">
    <location>
        <position position="1"/>
    </location>
</feature>